<dbReference type="PIRSF" id="PIRSF008459">
    <property type="entry name" value="UCP008459"/>
    <property type="match status" value="1"/>
</dbReference>
<dbReference type="Pfam" id="PF13840">
    <property type="entry name" value="ACT_7"/>
    <property type="match status" value="1"/>
</dbReference>
<feature type="domain" description="CASTOR ACT" evidence="1">
    <location>
        <begin position="73"/>
        <end position="133"/>
    </location>
</feature>
<dbReference type="InterPro" id="IPR049447">
    <property type="entry name" value="A9CJY8-like_N"/>
</dbReference>
<name>A0A939G159_9HYPH</name>
<accession>A0A939G159</accession>
<dbReference type="InterPro" id="IPR045865">
    <property type="entry name" value="ACT-like_dom_sf"/>
</dbReference>
<feature type="domain" description="A9CJY8-like N-terminal" evidence="2">
    <location>
        <begin position="25"/>
        <end position="68"/>
    </location>
</feature>
<dbReference type="RefSeq" id="WP_207258817.1">
    <property type="nucleotide sequence ID" value="NZ_JAJNMM010000014.1"/>
</dbReference>
<comment type="caution">
    <text evidence="3">The sequence shown here is derived from an EMBL/GenBank/DDBJ whole genome shotgun (WGS) entry which is preliminary data.</text>
</comment>
<proteinExistence type="predicted"/>
<keyword evidence="4" id="KW-1185">Reference proteome</keyword>
<dbReference type="Proteomes" id="UP000664122">
    <property type="component" value="Unassembled WGS sequence"/>
</dbReference>
<evidence type="ECO:0000259" key="1">
    <source>
        <dbReference type="Pfam" id="PF13840"/>
    </source>
</evidence>
<sequence length="143" mass="14677">MTAASDASTAPGGEPVSVTLRVLDGAYAIARLDPDAALPDWADGSGFVSIARSAEELSILCRADRVPATIRADAGWRGFQFLGPFAFDQTGIAAAVLTPLATAKIAVLLIATFDTDYLFVKIENAGRAAEILTASGHVVAAAA</sequence>
<dbReference type="Gene3D" id="3.30.2130.10">
    <property type="entry name" value="VC0802-like"/>
    <property type="match status" value="1"/>
</dbReference>
<dbReference type="InterPro" id="IPR027795">
    <property type="entry name" value="CASTOR_ACT_dom"/>
</dbReference>
<gene>
    <name evidence="3" type="ORF">J1C48_15050</name>
</gene>
<evidence type="ECO:0000313" key="4">
    <source>
        <dbReference type="Proteomes" id="UP000664122"/>
    </source>
</evidence>
<dbReference type="AlphaFoldDB" id="A0A939G159"/>
<dbReference type="Pfam" id="PF21631">
    <property type="entry name" value="A9CJY8-like_N"/>
    <property type="match status" value="1"/>
</dbReference>
<organism evidence="3 4">
    <name type="scientific">Jiella flava</name>
    <dbReference type="NCBI Taxonomy" id="2816857"/>
    <lineage>
        <taxon>Bacteria</taxon>
        <taxon>Pseudomonadati</taxon>
        <taxon>Pseudomonadota</taxon>
        <taxon>Alphaproteobacteria</taxon>
        <taxon>Hyphomicrobiales</taxon>
        <taxon>Aurantimonadaceae</taxon>
        <taxon>Jiella</taxon>
    </lineage>
</organism>
<evidence type="ECO:0000313" key="3">
    <source>
        <dbReference type="EMBL" id="MBO0663896.1"/>
    </source>
</evidence>
<evidence type="ECO:0000259" key="2">
    <source>
        <dbReference type="Pfam" id="PF21631"/>
    </source>
</evidence>
<dbReference type="EMBL" id="JAFMPP010000014">
    <property type="protein sequence ID" value="MBO0663896.1"/>
    <property type="molecule type" value="Genomic_DNA"/>
</dbReference>
<reference evidence="3" key="1">
    <citation type="submission" date="2021-03" db="EMBL/GenBank/DDBJ databases">
        <title>Whole genome sequence of Jiella sp. CQZ9-1.</title>
        <authorList>
            <person name="Tuo L."/>
        </authorList>
    </citation>
    <scope>NUCLEOTIDE SEQUENCE</scope>
    <source>
        <strain evidence="3">CQZ9-1</strain>
    </source>
</reference>
<dbReference type="InterPro" id="IPR016540">
    <property type="entry name" value="UCP008459"/>
</dbReference>
<dbReference type="SUPFAM" id="SSF55021">
    <property type="entry name" value="ACT-like"/>
    <property type="match status" value="2"/>
</dbReference>
<protein>
    <submittedName>
        <fullName evidence="3">ACT domain-containing protein</fullName>
    </submittedName>
</protein>